<organism evidence="2">
    <name type="scientific">Dendroctonus ponderosae</name>
    <name type="common">Mountain pine beetle</name>
    <dbReference type="NCBI Taxonomy" id="77166"/>
    <lineage>
        <taxon>Eukaryota</taxon>
        <taxon>Metazoa</taxon>
        <taxon>Ecdysozoa</taxon>
        <taxon>Arthropoda</taxon>
        <taxon>Hexapoda</taxon>
        <taxon>Insecta</taxon>
        <taxon>Pterygota</taxon>
        <taxon>Neoptera</taxon>
        <taxon>Endopterygota</taxon>
        <taxon>Coleoptera</taxon>
        <taxon>Polyphaga</taxon>
        <taxon>Cucujiformia</taxon>
        <taxon>Curculionidae</taxon>
        <taxon>Scolytinae</taxon>
        <taxon>Dendroctonus</taxon>
    </lineage>
</organism>
<protein>
    <submittedName>
        <fullName evidence="2">Uncharacterized protein</fullName>
    </submittedName>
</protein>
<reference evidence="2" key="1">
    <citation type="journal article" date="2013" name="Genome Biol.">
        <title>Draft genome of the mountain pine beetle, Dendroctonus ponderosae Hopkins, a major forest pest.</title>
        <authorList>
            <person name="Keeling C.I."/>
            <person name="Yuen M.M."/>
            <person name="Liao N.Y."/>
            <person name="Docking T.R."/>
            <person name="Chan S.K."/>
            <person name="Taylor G.A."/>
            <person name="Palmquist D.L."/>
            <person name="Jackman S.D."/>
            <person name="Nguyen A."/>
            <person name="Li M."/>
            <person name="Henderson H."/>
            <person name="Janes J.K."/>
            <person name="Zhao Y."/>
            <person name="Pandoh P."/>
            <person name="Moore R."/>
            <person name="Sperling F.A."/>
            <person name="Huber D.P."/>
            <person name="Birol I."/>
            <person name="Jones S.J."/>
            <person name="Bohlmann J."/>
        </authorList>
    </citation>
    <scope>NUCLEOTIDE SEQUENCE</scope>
</reference>
<dbReference type="EMBL" id="KB741006">
    <property type="protein sequence ID" value="ENN75672.1"/>
    <property type="molecule type" value="Genomic_DNA"/>
</dbReference>
<evidence type="ECO:0000313" key="2">
    <source>
        <dbReference type="EMBL" id="ENN75672.1"/>
    </source>
</evidence>
<dbReference type="HOGENOM" id="CLU_1262704_0_0_1"/>
<feature type="non-terminal residue" evidence="2">
    <location>
        <position position="1"/>
    </location>
</feature>
<evidence type="ECO:0000256" key="1">
    <source>
        <dbReference type="SAM" id="MobiDB-lite"/>
    </source>
</evidence>
<dbReference type="OrthoDB" id="120383at2759"/>
<sequence>MQASSAGLNVTLGAPAPSFGALSSLQSTISNMGSATSSLFGLYTQPTTYASTNPFLTGAYMAYNNPTDSAPYSDKFNTIGSTKDIKSFFDGYPCANSPGKYPSKLATTYEVEGAERALYSPAKYNTIGAKYQEPKAYGALYTSPKNGGVLQLSGGAFAKLSSTGGAERQRAAAGGGHAHPDQQHRDGGQQHARSGREGRGRRRGTIRLNPIAAWAPNLN</sequence>
<dbReference type="AlphaFoldDB" id="N6UAM2"/>
<feature type="compositionally biased region" description="Basic and acidic residues" evidence="1">
    <location>
        <begin position="178"/>
        <end position="198"/>
    </location>
</feature>
<gene>
    <name evidence="2" type="ORF">YQE_07770</name>
</gene>
<proteinExistence type="predicted"/>
<accession>N6UAM2</accession>
<feature type="region of interest" description="Disordered" evidence="1">
    <location>
        <begin position="161"/>
        <end position="205"/>
    </location>
</feature>
<name>N6UAM2_DENPD</name>